<feature type="transmembrane region" description="Helical" evidence="10">
    <location>
        <begin position="22"/>
        <end position="49"/>
    </location>
</feature>
<dbReference type="PANTHER" id="PTHR11003:SF342">
    <property type="entry name" value="OUTWARD-RECTIFIER POTASSIUM CHANNEL TOK1"/>
    <property type="match status" value="1"/>
</dbReference>
<feature type="region of interest" description="Disordered" evidence="9">
    <location>
        <begin position="539"/>
        <end position="590"/>
    </location>
</feature>
<sequence length="700" mass="78433">MSSVAGHSTAPRGRSDHRPQRWWFASTAIPLIVATIGPLSHVLSIASLVSPWRITLPDGGRGLDDLGVGIADPQWEIISNIISLICGLAGNVLLLLNFVGRVRYIIALPLAILCWVLSSVILIAIELAMYIYVPPEPPAQIYSQGFWHAVLASCFYFFGSVLLMINMLGYFRGYYSQRFDLDDDQRTLILQTMMFFFWLAGGAGIFCALEGFTYADALYYADVSVLTIGFGDFAPKTEGGRGFLFIFQLLGIVFLGLVISSISRFAASIGADNIIRKHQLHAREATVGRAVSNESELRSRLGLPQKSNKNAAAAAAAAADSERRRSSLAKYGRFEFIGRTVTFREYKPQNGSASSGGKERNTRRASTSGEEKRKQRRQKLLLLPEEKDRFEAMRQIQDDTRRWKQYWALAAALLAFFVLWCFGALVFMLTEARSLDLKYFDALYFCWVALLTIGYGDISPRSNLGKPFFIVWSLLAVPIVTVLIQEMFSTVVTAFNLGTFIFADWTIMPRKGVVDDFLAAHPSIRDFLTRWQQRKRITRGFTGPNPADPSQKLNGNSTSLSTREGITPAPRVAKSEGNNHPPISVPAEKAPVEADTEQALARQLAIAIKSVAHDLRCSPPRRYSFEEWAQFTKLIRFSRPTAHSEDEKAEDGEEEEEDLVEWDWIGDNSPMLADIAEAEWVLDRLCESLARYMQRLQEVR</sequence>
<keyword evidence="7 8" id="KW-0407">Ion channel</keyword>
<dbReference type="InterPro" id="IPR013099">
    <property type="entry name" value="K_chnl_dom"/>
</dbReference>
<dbReference type="GO" id="GO:0022841">
    <property type="term" value="F:potassium ion leak channel activity"/>
    <property type="evidence" value="ECO:0007669"/>
    <property type="project" value="TreeGrafter"/>
</dbReference>
<evidence type="ECO:0000256" key="7">
    <source>
        <dbReference type="ARBA" id="ARBA00023303"/>
    </source>
</evidence>
<dbReference type="EMBL" id="JAUEPO010000004">
    <property type="protein sequence ID" value="KAK3324731.1"/>
    <property type="molecule type" value="Genomic_DNA"/>
</dbReference>
<keyword evidence="4 10" id="KW-1133">Transmembrane helix</keyword>
<feature type="region of interest" description="Disordered" evidence="9">
    <location>
        <begin position="347"/>
        <end position="378"/>
    </location>
</feature>
<evidence type="ECO:0000256" key="8">
    <source>
        <dbReference type="RuleBase" id="RU003857"/>
    </source>
</evidence>
<evidence type="ECO:0000256" key="6">
    <source>
        <dbReference type="ARBA" id="ARBA00023136"/>
    </source>
</evidence>
<comment type="caution">
    <text evidence="12">The sequence shown here is derived from an EMBL/GenBank/DDBJ whole genome shotgun (WGS) entry which is preliminary data.</text>
</comment>
<feature type="transmembrane region" description="Helical" evidence="10">
    <location>
        <begin position="439"/>
        <end position="456"/>
    </location>
</feature>
<dbReference type="SUPFAM" id="SSF81324">
    <property type="entry name" value="Voltage-gated potassium channels"/>
    <property type="match status" value="2"/>
</dbReference>
<keyword evidence="2 8" id="KW-0813">Transport</keyword>
<protein>
    <recommendedName>
        <fullName evidence="11">Potassium channel domain-containing protein</fullName>
    </recommendedName>
</protein>
<evidence type="ECO:0000256" key="4">
    <source>
        <dbReference type="ARBA" id="ARBA00022989"/>
    </source>
</evidence>
<dbReference type="Pfam" id="PF07885">
    <property type="entry name" value="Ion_trans_2"/>
    <property type="match status" value="2"/>
</dbReference>
<dbReference type="GO" id="GO:0030322">
    <property type="term" value="P:stabilization of membrane potential"/>
    <property type="evidence" value="ECO:0007669"/>
    <property type="project" value="TreeGrafter"/>
</dbReference>
<organism evidence="12 13">
    <name type="scientific">Cercophora scortea</name>
    <dbReference type="NCBI Taxonomy" id="314031"/>
    <lineage>
        <taxon>Eukaryota</taxon>
        <taxon>Fungi</taxon>
        <taxon>Dikarya</taxon>
        <taxon>Ascomycota</taxon>
        <taxon>Pezizomycotina</taxon>
        <taxon>Sordariomycetes</taxon>
        <taxon>Sordariomycetidae</taxon>
        <taxon>Sordariales</taxon>
        <taxon>Lasiosphaeriaceae</taxon>
        <taxon>Cercophora</taxon>
    </lineage>
</organism>
<dbReference type="Gene3D" id="1.10.287.70">
    <property type="match status" value="2"/>
</dbReference>
<feature type="transmembrane region" description="Helical" evidence="10">
    <location>
        <begin position="192"/>
        <end position="215"/>
    </location>
</feature>
<evidence type="ECO:0000256" key="2">
    <source>
        <dbReference type="ARBA" id="ARBA00022448"/>
    </source>
</evidence>
<evidence type="ECO:0000256" key="3">
    <source>
        <dbReference type="ARBA" id="ARBA00022692"/>
    </source>
</evidence>
<evidence type="ECO:0000313" key="12">
    <source>
        <dbReference type="EMBL" id="KAK3324731.1"/>
    </source>
</evidence>
<proteinExistence type="inferred from homology"/>
<evidence type="ECO:0000256" key="1">
    <source>
        <dbReference type="ARBA" id="ARBA00004141"/>
    </source>
</evidence>
<feature type="transmembrane region" description="Helical" evidence="10">
    <location>
        <begin position="145"/>
        <end position="171"/>
    </location>
</feature>
<dbReference type="PANTHER" id="PTHR11003">
    <property type="entry name" value="POTASSIUM CHANNEL, SUBFAMILY K"/>
    <property type="match status" value="1"/>
</dbReference>
<feature type="domain" description="Potassium channel" evidence="11">
    <location>
        <begin position="194"/>
        <end position="266"/>
    </location>
</feature>
<dbReference type="InterPro" id="IPR003280">
    <property type="entry name" value="2pore_dom_K_chnl"/>
</dbReference>
<evidence type="ECO:0000313" key="13">
    <source>
        <dbReference type="Proteomes" id="UP001286456"/>
    </source>
</evidence>
<evidence type="ECO:0000256" key="9">
    <source>
        <dbReference type="SAM" id="MobiDB-lite"/>
    </source>
</evidence>
<reference evidence="12" key="2">
    <citation type="submission" date="2023-06" db="EMBL/GenBank/DDBJ databases">
        <authorList>
            <consortium name="Lawrence Berkeley National Laboratory"/>
            <person name="Haridas S."/>
            <person name="Hensen N."/>
            <person name="Bonometti L."/>
            <person name="Westerberg I."/>
            <person name="Brannstrom I.O."/>
            <person name="Guillou S."/>
            <person name="Cros-Aarteil S."/>
            <person name="Calhoun S."/>
            <person name="Kuo A."/>
            <person name="Mondo S."/>
            <person name="Pangilinan J."/>
            <person name="Riley R."/>
            <person name="Labutti K."/>
            <person name="Andreopoulos B."/>
            <person name="Lipzen A."/>
            <person name="Chen C."/>
            <person name="Yanf M."/>
            <person name="Daum C."/>
            <person name="Ng V."/>
            <person name="Clum A."/>
            <person name="Steindorff A."/>
            <person name="Ohm R."/>
            <person name="Martin F."/>
            <person name="Silar P."/>
            <person name="Natvig D."/>
            <person name="Lalanne C."/>
            <person name="Gautier V."/>
            <person name="Ament-Velasquez S.L."/>
            <person name="Kruys A."/>
            <person name="Hutchinson M.I."/>
            <person name="Powell A.J."/>
            <person name="Barry K."/>
            <person name="Miller A.N."/>
            <person name="Grigoriev I.V."/>
            <person name="Debuchy R."/>
            <person name="Gladieux P."/>
            <person name="Thoren M.H."/>
            <person name="Johannesson H."/>
        </authorList>
    </citation>
    <scope>NUCLEOTIDE SEQUENCE</scope>
    <source>
        <strain evidence="12">SMH4131-1</strain>
    </source>
</reference>
<feature type="transmembrane region" description="Helical" evidence="10">
    <location>
        <begin position="77"/>
        <end position="99"/>
    </location>
</feature>
<comment type="similarity">
    <text evidence="8">Belongs to the two pore domain potassium channel (TC 1.A.1.8) family.</text>
</comment>
<keyword evidence="13" id="KW-1185">Reference proteome</keyword>
<comment type="subcellular location">
    <subcellularLocation>
        <location evidence="1">Membrane</location>
        <topology evidence="1">Multi-pass membrane protein</topology>
    </subcellularLocation>
</comment>
<dbReference type="GO" id="GO:0005886">
    <property type="term" value="C:plasma membrane"/>
    <property type="evidence" value="ECO:0007669"/>
    <property type="project" value="TreeGrafter"/>
</dbReference>
<keyword evidence="6 10" id="KW-0472">Membrane</keyword>
<feature type="domain" description="Potassium channel" evidence="11">
    <location>
        <begin position="416"/>
        <end position="491"/>
    </location>
</feature>
<name>A0AAE0IGL7_9PEZI</name>
<dbReference type="GO" id="GO:0015271">
    <property type="term" value="F:outward rectifier potassium channel activity"/>
    <property type="evidence" value="ECO:0007669"/>
    <property type="project" value="TreeGrafter"/>
</dbReference>
<feature type="transmembrane region" description="Helical" evidence="10">
    <location>
        <begin position="406"/>
        <end position="427"/>
    </location>
</feature>
<dbReference type="PRINTS" id="PR01333">
    <property type="entry name" value="2POREKCHANEL"/>
</dbReference>
<evidence type="ECO:0000256" key="5">
    <source>
        <dbReference type="ARBA" id="ARBA00023065"/>
    </source>
</evidence>
<accession>A0AAE0IGL7</accession>
<reference evidence="12" key="1">
    <citation type="journal article" date="2023" name="Mol. Phylogenet. Evol.">
        <title>Genome-scale phylogeny and comparative genomics of the fungal order Sordariales.</title>
        <authorList>
            <person name="Hensen N."/>
            <person name="Bonometti L."/>
            <person name="Westerberg I."/>
            <person name="Brannstrom I.O."/>
            <person name="Guillou S."/>
            <person name="Cros-Aarteil S."/>
            <person name="Calhoun S."/>
            <person name="Haridas S."/>
            <person name="Kuo A."/>
            <person name="Mondo S."/>
            <person name="Pangilinan J."/>
            <person name="Riley R."/>
            <person name="LaButti K."/>
            <person name="Andreopoulos B."/>
            <person name="Lipzen A."/>
            <person name="Chen C."/>
            <person name="Yan M."/>
            <person name="Daum C."/>
            <person name="Ng V."/>
            <person name="Clum A."/>
            <person name="Steindorff A."/>
            <person name="Ohm R.A."/>
            <person name="Martin F."/>
            <person name="Silar P."/>
            <person name="Natvig D.O."/>
            <person name="Lalanne C."/>
            <person name="Gautier V."/>
            <person name="Ament-Velasquez S.L."/>
            <person name="Kruys A."/>
            <person name="Hutchinson M.I."/>
            <person name="Powell A.J."/>
            <person name="Barry K."/>
            <person name="Miller A.N."/>
            <person name="Grigoriev I.V."/>
            <person name="Debuchy R."/>
            <person name="Gladieux P."/>
            <person name="Hiltunen Thoren M."/>
            <person name="Johannesson H."/>
        </authorList>
    </citation>
    <scope>NUCLEOTIDE SEQUENCE</scope>
    <source>
        <strain evidence="12">SMH4131-1</strain>
    </source>
</reference>
<gene>
    <name evidence="12" type="ORF">B0T19DRAFT_444122</name>
</gene>
<feature type="compositionally biased region" description="Polar residues" evidence="9">
    <location>
        <begin position="551"/>
        <end position="564"/>
    </location>
</feature>
<evidence type="ECO:0000256" key="10">
    <source>
        <dbReference type="SAM" id="Phobius"/>
    </source>
</evidence>
<keyword evidence="5 8" id="KW-0406">Ion transport</keyword>
<feature type="transmembrane region" description="Helical" evidence="10">
    <location>
        <begin position="106"/>
        <end position="133"/>
    </location>
</feature>
<feature type="transmembrane region" description="Helical" evidence="10">
    <location>
        <begin position="468"/>
        <end position="488"/>
    </location>
</feature>
<dbReference type="FunFam" id="1.10.287.70:FF:000198">
    <property type="entry name" value="TOK2 potassium channel"/>
    <property type="match status" value="1"/>
</dbReference>
<keyword evidence="3 8" id="KW-0812">Transmembrane</keyword>
<feature type="transmembrane region" description="Helical" evidence="10">
    <location>
        <begin position="243"/>
        <end position="267"/>
    </location>
</feature>
<dbReference type="AlphaFoldDB" id="A0AAE0IGL7"/>
<evidence type="ECO:0000259" key="11">
    <source>
        <dbReference type="Pfam" id="PF07885"/>
    </source>
</evidence>
<dbReference type="Proteomes" id="UP001286456">
    <property type="component" value="Unassembled WGS sequence"/>
</dbReference>